<reference evidence="1" key="2">
    <citation type="submission" date="2013-04" db="UniProtKB">
        <authorList>
            <consortium name="EnsemblPlants"/>
        </authorList>
    </citation>
    <scope>IDENTIFICATION</scope>
</reference>
<dbReference type="Gramene" id="OB04G12250.1">
    <property type="protein sequence ID" value="OB04G12250.1"/>
    <property type="gene ID" value="OB04G12250"/>
</dbReference>
<sequence>MWRTKRLCEIPIGVSVDYTYTNSRCLPNRKAIIYVLVACRMPHTPCLAIDGLHASCTRHSHIH</sequence>
<proteinExistence type="predicted"/>
<evidence type="ECO:0000313" key="1">
    <source>
        <dbReference type="EnsemblPlants" id="OB04G12250.1"/>
    </source>
</evidence>
<keyword evidence="2" id="KW-1185">Reference proteome</keyword>
<name>J3LVQ0_ORYBR</name>
<reference evidence="1" key="1">
    <citation type="journal article" date="2013" name="Nat. Commun.">
        <title>Whole-genome sequencing of Oryza brachyantha reveals mechanisms underlying Oryza genome evolution.</title>
        <authorList>
            <person name="Chen J."/>
            <person name="Huang Q."/>
            <person name="Gao D."/>
            <person name="Wang J."/>
            <person name="Lang Y."/>
            <person name="Liu T."/>
            <person name="Li B."/>
            <person name="Bai Z."/>
            <person name="Luis Goicoechea J."/>
            <person name="Liang C."/>
            <person name="Chen C."/>
            <person name="Zhang W."/>
            <person name="Sun S."/>
            <person name="Liao Y."/>
            <person name="Zhang X."/>
            <person name="Yang L."/>
            <person name="Song C."/>
            <person name="Wang M."/>
            <person name="Shi J."/>
            <person name="Liu G."/>
            <person name="Liu J."/>
            <person name="Zhou H."/>
            <person name="Zhou W."/>
            <person name="Yu Q."/>
            <person name="An N."/>
            <person name="Chen Y."/>
            <person name="Cai Q."/>
            <person name="Wang B."/>
            <person name="Liu B."/>
            <person name="Min J."/>
            <person name="Huang Y."/>
            <person name="Wu H."/>
            <person name="Li Z."/>
            <person name="Zhang Y."/>
            <person name="Yin Y."/>
            <person name="Song W."/>
            <person name="Jiang J."/>
            <person name="Jackson S.A."/>
            <person name="Wing R.A."/>
            <person name="Wang J."/>
            <person name="Chen M."/>
        </authorList>
    </citation>
    <scope>NUCLEOTIDE SEQUENCE [LARGE SCALE GENOMIC DNA]</scope>
    <source>
        <strain evidence="1">cv. IRGC 101232</strain>
    </source>
</reference>
<dbReference type="AlphaFoldDB" id="J3LVQ0"/>
<dbReference type="HOGENOM" id="CLU_2892708_0_0_1"/>
<accession>J3LVQ0</accession>
<dbReference type="EnsemblPlants" id="OB04G12250.1">
    <property type="protein sequence ID" value="OB04G12250.1"/>
    <property type="gene ID" value="OB04G12250"/>
</dbReference>
<evidence type="ECO:0000313" key="2">
    <source>
        <dbReference type="Proteomes" id="UP000006038"/>
    </source>
</evidence>
<protein>
    <submittedName>
        <fullName evidence="1">Uncharacterized protein</fullName>
    </submittedName>
</protein>
<dbReference type="Proteomes" id="UP000006038">
    <property type="component" value="Chromosome 4"/>
</dbReference>
<organism evidence="1">
    <name type="scientific">Oryza brachyantha</name>
    <name type="common">malo sina</name>
    <dbReference type="NCBI Taxonomy" id="4533"/>
    <lineage>
        <taxon>Eukaryota</taxon>
        <taxon>Viridiplantae</taxon>
        <taxon>Streptophyta</taxon>
        <taxon>Embryophyta</taxon>
        <taxon>Tracheophyta</taxon>
        <taxon>Spermatophyta</taxon>
        <taxon>Magnoliopsida</taxon>
        <taxon>Liliopsida</taxon>
        <taxon>Poales</taxon>
        <taxon>Poaceae</taxon>
        <taxon>BOP clade</taxon>
        <taxon>Oryzoideae</taxon>
        <taxon>Oryzeae</taxon>
        <taxon>Oryzinae</taxon>
        <taxon>Oryza</taxon>
    </lineage>
</organism>